<feature type="transmembrane region" description="Helical" evidence="8">
    <location>
        <begin position="20"/>
        <end position="41"/>
    </location>
</feature>
<dbReference type="GO" id="GO:0033116">
    <property type="term" value="C:endoplasmic reticulum-Golgi intermediate compartment membrane"/>
    <property type="evidence" value="ECO:0007669"/>
    <property type="project" value="UniProtKB-SubCell"/>
</dbReference>
<dbReference type="GO" id="GO:0006888">
    <property type="term" value="P:endoplasmic reticulum to Golgi vesicle-mediated transport"/>
    <property type="evidence" value="ECO:0007669"/>
    <property type="project" value="TreeGrafter"/>
</dbReference>
<dbReference type="Pfam" id="PF07970">
    <property type="entry name" value="COPIIcoated_ERV"/>
    <property type="match status" value="1"/>
</dbReference>
<evidence type="ECO:0000256" key="3">
    <source>
        <dbReference type="ARBA" id="ARBA00005648"/>
    </source>
</evidence>
<gene>
    <name evidence="11" type="ORF">GBAR_LOCUS14003</name>
</gene>
<evidence type="ECO:0000256" key="5">
    <source>
        <dbReference type="ARBA" id="ARBA00022989"/>
    </source>
</evidence>
<dbReference type="Proteomes" id="UP001174909">
    <property type="component" value="Unassembled WGS sequence"/>
</dbReference>
<keyword evidence="12" id="KW-1185">Reference proteome</keyword>
<reference evidence="11" key="1">
    <citation type="submission" date="2023-03" db="EMBL/GenBank/DDBJ databases">
        <authorList>
            <person name="Steffen K."/>
            <person name="Cardenas P."/>
        </authorList>
    </citation>
    <scope>NUCLEOTIDE SEQUENCE</scope>
</reference>
<feature type="transmembrane region" description="Helical" evidence="8">
    <location>
        <begin position="354"/>
        <end position="377"/>
    </location>
</feature>
<dbReference type="GO" id="GO:0006890">
    <property type="term" value="P:retrograde vesicle-mediated transport, Golgi to endoplasmic reticulum"/>
    <property type="evidence" value="ECO:0007669"/>
    <property type="project" value="TreeGrafter"/>
</dbReference>
<evidence type="ECO:0000256" key="8">
    <source>
        <dbReference type="SAM" id="Phobius"/>
    </source>
</evidence>
<comment type="similarity">
    <text evidence="3">Belongs to the ERGIC family.</text>
</comment>
<dbReference type="EMBL" id="CASHTH010002049">
    <property type="protein sequence ID" value="CAI8024038.1"/>
    <property type="molecule type" value="Genomic_DNA"/>
</dbReference>
<name>A0AA35WJR8_GEOBA</name>
<dbReference type="Pfam" id="PF13850">
    <property type="entry name" value="ERGIC_N"/>
    <property type="match status" value="1"/>
</dbReference>
<dbReference type="InterPro" id="IPR045888">
    <property type="entry name" value="Erv"/>
</dbReference>
<comment type="caution">
    <text evidence="11">The sequence shown here is derived from an EMBL/GenBank/DDBJ whole genome shotgun (WGS) entry which is preliminary data.</text>
</comment>
<protein>
    <recommendedName>
        <fullName evidence="7">Endoplasmic reticulum-Golgi intermediate compartment protein 3</fullName>
    </recommendedName>
</protein>
<keyword evidence="5 8" id="KW-1133">Transmembrane helix</keyword>
<keyword evidence="4 8" id="KW-0812">Transmembrane</keyword>
<organism evidence="11 12">
    <name type="scientific">Geodia barretti</name>
    <name type="common">Barrett's horny sponge</name>
    <dbReference type="NCBI Taxonomy" id="519541"/>
    <lineage>
        <taxon>Eukaryota</taxon>
        <taxon>Metazoa</taxon>
        <taxon>Porifera</taxon>
        <taxon>Demospongiae</taxon>
        <taxon>Heteroscleromorpha</taxon>
        <taxon>Tetractinellida</taxon>
        <taxon>Astrophorina</taxon>
        <taxon>Geodiidae</taxon>
        <taxon>Geodia</taxon>
    </lineage>
</organism>
<evidence type="ECO:0000256" key="4">
    <source>
        <dbReference type="ARBA" id="ARBA00022692"/>
    </source>
</evidence>
<dbReference type="AlphaFoldDB" id="A0AA35WJR8"/>
<dbReference type="PANTHER" id="PTHR10984:SF25">
    <property type="entry name" value="ENDOPLASMIC RETICULUM-GOLGI INTERMEDIATE COMPARTMENT PROTEIN 3"/>
    <property type="match status" value="1"/>
</dbReference>
<evidence type="ECO:0000313" key="11">
    <source>
        <dbReference type="EMBL" id="CAI8024038.1"/>
    </source>
</evidence>
<dbReference type="InterPro" id="IPR039542">
    <property type="entry name" value="Erv_N"/>
</dbReference>
<comment type="subcellular location">
    <subcellularLocation>
        <location evidence="2">Endoplasmic reticulum-Golgi intermediate compartment membrane</location>
        <topology evidence="2">Multi-pass membrane protein</topology>
    </subcellularLocation>
    <subcellularLocation>
        <location evidence="1">Golgi apparatus</location>
        <location evidence="1">cis-Golgi network membrane</location>
        <topology evidence="1">Multi-pass membrane protein</topology>
    </subcellularLocation>
</comment>
<dbReference type="InterPro" id="IPR012936">
    <property type="entry name" value="Erv_C"/>
</dbReference>
<dbReference type="GO" id="GO:0030134">
    <property type="term" value="C:COPII-coated ER to Golgi transport vesicle"/>
    <property type="evidence" value="ECO:0007669"/>
    <property type="project" value="TreeGrafter"/>
</dbReference>
<evidence type="ECO:0000313" key="12">
    <source>
        <dbReference type="Proteomes" id="UP001174909"/>
    </source>
</evidence>
<evidence type="ECO:0000259" key="10">
    <source>
        <dbReference type="Pfam" id="PF13850"/>
    </source>
</evidence>
<evidence type="ECO:0000256" key="1">
    <source>
        <dbReference type="ARBA" id="ARBA00004257"/>
    </source>
</evidence>
<sequence>MWGRLKQFDAYPKTLEDFRVKTYVGASITLVSGAIIVILFLSELAYFLSTDVREELFVDTSRGEKLRINFDIDFPRMPCVYLSIDAMDVSGEHQLDVLHSVFKQRLGADGKPIEETVEQYQMGGEGEEGGEEGREGEGQVALAGKKECGSCYGAESEDMPCCTTCEEVREAYRKKGWAISNPKEIAQCVDEGWTDQLRDQVDEGCNAKGSIEISKVAGNFHFAPGKSFQSHSVHVHDIQPFGTKKFNLTHTIRHLSFGEDYPGQTHPLDGYQQVATEDPPTGGVMYQYFVKIVPTVYKNISGSVLQTNQFSVTKHKKISRAQHGDSGLPGVFFMYDLSPMMVTLTETSRSLTHFLTGVCAIVGGVFTVAGMVDGMLYHSQRALKKKIELGKAT</sequence>
<dbReference type="GO" id="GO:0000139">
    <property type="term" value="C:Golgi membrane"/>
    <property type="evidence" value="ECO:0007669"/>
    <property type="project" value="TreeGrafter"/>
</dbReference>
<evidence type="ECO:0000256" key="6">
    <source>
        <dbReference type="ARBA" id="ARBA00023136"/>
    </source>
</evidence>
<proteinExistence type="inferred from homology"/>
<evidence type="ECO:0000256" key="2">
    <source>
        <dbReference type="ARBA" id="ARBA00004457"/>
    </source>
</evidence>
<evidence type="ECO:0000259" key="9">
    <source>
        <dbReference type="Pfam" id="PF07970"/>
    </source>
</evidence>
<dbReference type="GO" id="GO:0005789">
    <property type="term" value="C:endoplasmic reticulum membrane"/>
    <property type="evidence" value="ECO:0007669"/>
    <property type="project" value="TreeGrafter"/>
</dbReference>
<feature type="domain" description="Endoplasmic reticulum vesicle transporter N-terminal" evidence="10">
    <location>
        <begin position="5"/>
        <end position="95"/>
    </location>
</feature>
<feature type="domain" description="Endoplasmic reticulum vesicle transporter C-terminal" evidence="9">
    <location>
        <begin position="151"/>
        <end position="373"/>
    </location>
</feature>
<accession>A0AA35WJR8</accession>
<evidence type="ECO:0000256" key="7">
    <source>
        <dbReference type="ARBA" id="ARBA00040493"/>
    </source>
</evidence>
<dbReference type="PANTHER" id="PTHR10984">
    <property type="entry name" value="ENDOPLASMIC RETICULUM-GOLGI INTERMEDIATE COMPARTMENT PROTEIN"/>
    <property type="match status" value="1"/>
</dbReference>
<keyword evidence="6 8" id="KW-0472">Membrane</keyword>